<dbReference type="Proteomes" id="UP001254759">
    <property type="component" value="Unassembled WGS sequence"/>
</dbReference>
<organism evidence="2 3">
    <name type="scientific">Pseudoxanthomonas sacheonensis</name>
    <dbReference type="NCBI Taxonomy" id="443615"/>
    <lineage>
        <taxon>Bacteria</taxon>
        <taxon>Pseudomonadati</taxon>
        <taxon>Pseudomonadota</taxon>
        <taxon>Gammaproteobacteria</taxon>
        <taxon>Lysobacterales</taxon>
        <taxon>Lysobacteraceae</taxon>
        <taxon>Pseudoxanthomonas</taxon>
    </lineage>
</organism>
<evidence type="ECO:0000256" key="1">
    <source>
        <dbReference type="SAM" id="SignalP"/>
    </source>
</evidence>
<accession>A0ABU1RSH7</accession>
<keyword evidence="1" id="KW-0732">Signal</keyword>
<evidence type="ECO:0000313" key="2">
    <source>
        <dbReference type="EMBL" id="MDR6841741.1"/>
    </source>
</evidence>
<keyword evidence="3" id="KW-1185">Reference proteome</keyword>
<protein>
    <submittedName>
        <fullName evidence="2">Uncharacterized protein</fullName>
    </submittedName>
</protein>
<evidence type="ECO:0000313" key="3">
    <source>
        <dbReference type="Proteomes" id="UP001254759"/>
    </source>
</evidence>
<reference evidence="2 3" key="1">
    <citation type="submission" date="2023-07" db="EMBL/GenBank/DDBJ databases">
        <title>Sorghum-associated microbial communities from plants grown in Nebraska, USA.</title>
        <authorList>
            <person name="Schachtman D."/>
        </authorList>
    </citation>
    <scope>NUCLEOTIDE SEQUENCE [LARGE SCALE GENOMIC DNA]</scope>
    <source>
        <strain evidence="2 3">BE107</strain>
    </source>
</reference>
<dbReference type="RefSeq" id="WP_310092805.1">
    <property type="nucleotide sequence ID" value="NZ_JAVDTT010000002.1"/>
</dbReference>
<name>A0ABU1RSH7_9GAMM</name>
<dbReference type="EMBL" id="JAVDTT010000002">
    <property type="protein sequence ID" value="MDR6841741.1"/>
    <property type="molecule type" value="Genomic_DNA"/>
</dbReference>
<gene>
    <name evidence="2" type="ORF">J2W94_002026</name>
</gene>
<feature type="chain" id="PRO_5046471218" evidence="1">
    <location>
        <begin position="21"/>
        <end position="117"/>
    </location>
</feature>
<proteinExistence type="predicted"/>
<sequence>MLKNAYAAVLLLAICGPAAAQVAAPAKPSPSLYAINSAALASAMTYCSTKYANLQTGSPGQACFVKARQILANYGLKKISADVDASCANPATFNTCLTPQVGKLVYALNAEFVKQGL</sequence>
<feature type="signal peptide" evidence="1">
    <location>
        <begin position="1"/>
        <end position="20"/>
    </location>
</feature>
<comment type="caution">
    <text evidence="2">The sequence shown here is derived from an EMBL/GenBank/DDBJ whole genome shotgun (WGS) entry which is preliminary data.</text>
</comment>